<feature type="region of interest" description="Disordered" evidence="1">
    <location>
        <begin position="187"/>
        <end position="257"/>
    </location>
</feature>
<evidence type="ECO:0000313" key="2">
    <source>
        <dbReference type="EMBL" id="KAJ5213093.1"/>
    </source>
</evidence>
<dbReference type="AlphaFoldDB" id="A0A9W9T847"/>
<dbReference type="OrthoDB" id="4364799at2759"/>
<evidence type="ECO:0000256" key="1">
    <source>
        <dbReference type="SAM" id="MobiDB-lite"/>
    </source>
</evidence>
<name>A0A9W9T847_9EURO</name>
<evidence type="ECO:0000313" key="3">
    <source>
        <dbReference type="Proteomes" id="UP001150942"/>
    </source>
</evidence>
<reference evidence="2" key="1">
    <citation type="submission" date="2022-11" db="EMBL/GenBank/DDBJ databases">
        <authorList>
            <person name="Petersen C."/>
        </authorList>
    </citation>
    <scope>NUCLEOTIDE SEQUENCE</scope>
    <source>
        <strain evidence="2">IBT 20477</strain>
    </source>
</reference>
<gene>
    <name evidence="2" type="ORF">N7449_000262</name>
</gene>
<feature type="compositionally biased region" description="Basic residues" evidence="1">
    <location>
        <begin position="187"/>
        <end position="202"/>
    </location>
</feature>
<proteinExistence type="predicted"/>
<comment type="caution">
    <text evidence="2">The sequence shown here is derived from an EMBL/GenBank/DDBJ whole genome shotgun (WGS) entry which is preliminary data.</text>
</comment>
<protein>
    <submittedName>
        <fullName evidence="2">Uncharacterized protein</fullName>
    </submittedName>
</protein>
<dbReference type="Proteomes" id="UP001150942">
    <property type="component" value="Unassembled WGS sequence"/>
</dbReference>
<organism evidence="2 3">
    <name type="scientific">Penicillium cf. viridicatum</name>
    <dbReference type="NCBI Taxonomy" id="2972119"/>
    <lineage>
        <taxon>Eukaryota</taxon>
        <taxon>Fungi</taxon>
        <taxon>Dikarya</taxon>
        <taxon>Ascomycota</taxon>
        <taxon>Pezizomycotina</taxon>
        <taxon>Eurotiomycetes</taxon>
        <taxon>Eurotiomycetidae</taxon>
        <taxon>Eurotiales</taxon>
        <taxon>Aspergillaceae</taxon>
        <taxon>Penicillium</taxon>
    </lineage>
</organism>
<accession>A0A9W9T847</accession>
<sequence>MSGSQDETGLGTDDASIPGSAFSSPIIERSESATPDIQPHGSVAAPTRRPAIYYLDQVQHHAGLGNPSPLTPRPESMVHTHASINPQPMAANLAPSDLTMAEGHRPRQYAYYQGQHGPQIPMVGHQNQLSAGLSMDTQGPRSYSQHPATQLSIPGLTLIQRPAPANNTSTSSMPSYTHGQPVWVHHPSRPHARNQRRYRQRPPTRPSIPGLTLIQDPAPADNTFTASDVPASPSVPANSAGDIPRSGRVTPPWRRPL</sequence>
<feature type="region of interest" description="Disordered" evidence="1">
    <location>
        <begin position="1"/>
        <end position="45"/>
    </location>
</feature>
<dbReference type="EMBL" id="JAPQKQ010000001">
    <property type="protein sequence ID" value="KAJ5213093.1"/>
    <property type="molecule type" value="Genomic_DNA"/>
</dbReference>
<keyword evidence="3" id="KW-1185">Reference proteome</keyword>
<reference evidence="2" key="2">
    <citation type="journal article" date="2023" name="IMA Fungus">
        <title>Comparative genomic study of the Penicillium genus elucidates a diverse pangenome and 15 lateral gene transfer events.</title>
        <authorList>
            <person name="Petersen C."/>
            <person name="Sorensen T."/>
            <person name="Nielsen M.R."/>
            <person name="Sondergaard T.E."/>
            <person name="Sorensen J.L."/>
            <person name="Fitzpatrick D.A."/>
            <person name="Frisvad J.C."/>
            <person name="Nielsen K.L."/>
        </authorList>
    </citation>
    <scope>NUCLEOTIDE SEQUENCE</scope>
    <source>
        <strain evidence="2">IBT 20477</strain>
    </source>
</reference>